<feature type="compositionally biased region" description="Low complexity" evidence="6">
    <location>
        <begin position="402"/>
        <end position="411"/>
    </location>
</feature>
<dbReference type="InterPro" id="IPR042321">
    <property type="entry name" value="Ima1"/>
</dbReference>
<evidence type="ECO:0000256" key="5">
    <source>
        <dbReference type="ARBA" id="ARBA00023242"/>
    </source>
</evidence>
<keyword evidence="4 7" id="KW-0472">Membrane</keyword>
<sequence length="587" mass="65965">MPLLRRTRYLLCFYCSRRTSKIYDGKLRQFDCPFCEATNFLDENGQITDPPVATTDKEATPAKYAVPLQSQSQSQSQSPPSSSPTSGGAIFCDKCLKNQHLLRASLAQYLPDPDDPDYEALERDFYRFRNNQEKLYPQICADCEPRVRRRLEQAAYTAKTDVLRRMLDRSSRHRKRITSRGKLDVLDTVGRWLWVAGLVLQLCWHGTMVGSLYLESGRIPQGLGTLERLPRPEATLWWSVLTTALGVWWNPRFVQVVRGFTRHIKGVSRWYFYQAIAVAMRIVLQRTALISPPDPKLFNMQLAGHIFFASFALLIFILGPRSIRVNMAPLFEPASPPPSQPTTIARPSSAPRADHHDETRTITELLDEISNAPPSFSADPNRPPSPVSAADDLHFLPPPPRQQHSPPSQASELGLDTLHLTQRPVYPSEMDWAPTQSRHRAFNALGQRSPAAGSAFNQTPAGNRGPFWYKVPPAPITPAQRVFNPPNQPRMRKSPTVAAAVPPPVGVGFGKVAGMGMGMGQHQKREEEQTAVDFRQARFFPPVRESDPRNSLSDLLGEGLSLSQEEKERKRREDEKAAGGWFSWGGR</sequence>
<evidence type="ECO:0000256" key="3">
    <source>
        <dbReference type="ARBA" id="ARBA00022989"/>
    </source>
</evidence>
<reference evidence="9" key="1">
    <citation type="submission" date="2023-06" db="EMBL/GenBank/DDBJ databases">
        <title>Genome-scale phylogeny and comparative genomics of the fungal order Sordariales.</title>
        <authorList>
            <consortium name="Lawrence Berkeley National Laboratory"/>
            <person name="Hensen N."/>
            <person name="Bonometti L."/>
            <person name="Westerberg I."/>
            <person name="Brannstrom I.O."/>
            <person name="Guillou S."/>
            <person name="Cros-Aarteil S."/>
            <person name="Calhoun S."/>
            <person name="Haridas S."/>
            <person name="Kuo A."/>
            <person name="Mondo S."/>
            <person name="Pangilinan J."/>
            <person name="Riley R."/>
            <person name="Labutti K."/>
            <person name="Andreopoulos B."/>
            <person name="Lipzen A."/>
            <person name="Chen C."/>
            <person name="Yanf M."/>
            <person name="Daum C."/>
            <person name="Ng V."/>
            <person name="Clum A."/>
            <person name="Steindorff A."/>
            <person name="Ohm R."/>
            <person name="Martin F."/>
            <person name="Silar P."/>
            <person name="Natvig D."/>
            <person name="Lalanne C."/>
            <person name="Gautier V."/>
            <person name="Ament-Velasquez S.L."/>
            <person name="Kruys A."/>
            <person name="Hutchinson M.I."/>
            <person name="Powell A.J."/>
            <person name="Barry K."/>
            <person name="Miller A.N."/>
            <person name="Grigoriev I.V."/>
            <person name="Debuchy R."/>
            <person name="Gladieux P."/>
            <person name="Thoren M.H."/>
            <person name="Johannesson H."/>
        </authorList>
    </citation>
    <scope>NUCLEOTIDE SEQUENCE</scope>
    <source>
        <strain evidence="9">PSN4</strain>
    </source>
</reference>
<comment type="caution">
    <text evidence="9">The sequence shown here is derived from an EMBL/GenBank/DDBJ whole genome shotgun (WGS) entry which is preliminary data.</text>
</comment>
<evidence type="ECO:0000256" key="6">
    <source>
        <dbReference type="SAM" id="MobiDB-lite"/>
    </source>
</evidence>
<feature type="region of interest" description="Disordered" evidence="6">
    <location>
        <begin position="332"/>
        <end position="357"/>
    </location>
</feature>
<organism evidence="9 10">
    <name type="scientific">Echria macrotheca</name>
    <dbReference type="NCBI Taxonomy" id="438768"/>
    <lineage>
        <taxon>Eukaryota</taxon>
        <taxon>Fungi</taxon>
        <taxon>Dikarya</taxon>
        <taxon>Ascomycota</taxon>
        <taxon>Pezizomycotina</taxon>
        <taxon>Sordariomycetes</taxon>
        <taxon>Sordariomycetidae</taxon>
        <taxon>Sordariales</taxon>
        <taxon>Schizotheciaceae</taxon>
        <taxon>Echria</taxon>
    </lineage>
</organism>
<feature type="compositionally biased region" description="Low complexity" evidence="6">
    <location>
        <begin position="69"/>
        <end position="84"/>
    </location>
</feature>
<dbReference type="GO" id="GO:0034992">
    <property type="term" value="C:microtubule organizing center attachment site"/>
    <property type="evidence" value="ECO:0007669"/>
    <property type="project" value="TreeGrafter"/>
</dbReference>
<name>A0AAJ0BPV8_9PEZI</name>
<dbReference type="GO" id="GO:0044732">
    <property type="term" value="C:mitotic spindle pole body"/>
    <property type="evidence" value="ECO:0007669"/>
    <property type="project" value="TreeGrafter"/>
</dbReference>
<evidence type="ECO:0000256" key="2">
    <source>
        <dbReference type="ARBA" id="ARBA00022692"/>
    </source>
</evidence>
<keyword evidence="3 7" id="KW-1133">Transmembrane helix</keyword>
<evidence type="ECO:0000313" key="9">
    <source>
        <dbReference type="EMBL" id="KAK1761208.1"/>
    </source>
</evidence>
<comment type="subcellular location">
    <subcellularLocation>
        <location evidence="1">Nucleus inner membrane</location>
        <topology evidence="1">Multi-pass membrane protein</topology>
    </subcellularLocation>
</comment>
<dbReference type="EMBL" id="MU839827">
    <property type="protein sequence ID" value="KAK1761208.1"/>
    <property type="molecule type" value="Genomic_DNA"/>
</dbReference>
<dbReference type="Proteomes" id="UP001239445">
    <property type="component" value="Unassembled WGS sequence"/>
</dbReference>
<feature type="domain" description="Ima1 N-terminal" evidence="8">
    <location>
        <begin position="12"/>
        <end position="147"/>
    </location>
</feature>
<dbReference type="AlphaFoldDB" id="A0AAJ0BPV8"/>
<dbReference type="GO" id="GO:0034506">
    <property type="term" value="C:chromosome, centromeric core domain"/>
    <property type="evidence" value="ECO:0007669"/>
    <property type="project" value="TreeGrafter"/>
</dbReference>
<dbReference type="Pfam" id="PF09779">
    <property type="entry name" value="Ima1_N"/>
    <property type="match status" value="1"/>
</dbReference>
<dbReference type="PANTHER" id="PTHR28538:SF1">
    <property type="entry name" value="INTEGRAL INNER NUCLEAR MEMBRANE PROTEIN IMA1"/>
    <property type="match status" value="1"/>
</dbReference>
<feature type="transmembrane region" description="Helical" evidence="7">
    <location>
        <begin position="192"/>
        <end position="214"/>
    </location>
</feature>
<feature type="region of interest" description="Disordered" evidence="6">
    <location>
        <begin position="370"/>
        <end position="411"/>
    </location>
</feature>
<accession>A0AAJ0BPV8</accession>
<protein>
    <submittedName>
        <fullName evidence="9">Ima1 N-terminal domain-containing protein</fullName>
    </submittedName>
</protein>
<feature type="compositionally biased region" description="Basic and acidic residues" evidence="6">
    <location>
        <begin position="564"/>
        <end position="577"/>
    </location>
</feature>
<evidence type="ECO:0000256" key="1">
    <source>
        <dbReference type="ARBA" id="ARBA00004473"/>
    </source>
</evidence>
<dbReference type="PANTHER" id="PTHR28538">
    <property type="entry name" value="INTEGRAL INNER NUCLEAR MEMBRANE PROTEIN IMA1"/>
    <property type="match status" value="1"/>
</dbReference>
<dbReference type="GO" id="GO:0005637">
    <property type="term" value="C:nuclear inner membrane"/>
    <property type="evidence" value="ECO:0007669"/>
    <property type="project" value="UniProtKB-SubCell"/>
</dbReference>
<feature type="transmembrane region" description="Helical" evidence="7">
    <location>
        <begin position="234"/>
        <end position="250"/>
    </location>
</feature>
<feature type="region of interest" description="Disordered" evidence="6">
    <location>
        <begin position="539"/>
        <end position="587"/>
    </location>
</feature>
<dbReference type="InterPro" id="IPR018617">
    <property type="entry name" value="Ima1_N"/>
</dbReference>
<keyword evidence="2 7" id="KW-0812">Transmembrane</keyword>
<feature type="compositionally biased region" description="Low complexity" evidence="6">
    <location>
        <begin position="551"/>
        <end position="563"/>
    </location>
</feature>
<keyword evidence="5" id="KW-0539">Nucleus</keyword>
<evidence type="ECO:0000313" key="10">
    <source>
        <dbReference type="Proteomes" id="UP001239445"/>
    </source>
</evidence>
<evidence type="ECO:0000256" key="4">
    <source>
        <dbReference type="ARBA" id="ARBA00023136"/>
    </source>
</evidence>
<feature type="transmembrane region" description="Helical" evidence="7">
    <location>
        <begin position="302"/>
        <end position="319"/>
    </location>
</feature>
<feature type="region of interest" description="Disordered" evidence="6">
    <location>
        <begin position="46"/>
        <end position="86"/>
    </location>
</feature>
<dbReference type="GO" id="GO:0071765">
    <property type="term" value="P:nuclear inner membrane organization"/>
    <property type="evidence" value="ECO:0007669"/>
    <property type="project" value="InterPro"/>
</dbReference>
<proteinExistence type="predicted"/>
<keyword evidence="10" id="KW-1185">Reference proteome</keyword>
<evidence type="ECO:0000259" key="8">
    <source>
        <dbReference type="Pfam" id="PF09779"/>
    </source>
</evidence>
<gene>
    <name evidence="9" type="ORF">QBC47DRAFT_419629</name>
</gene>
<evidence type="ECO:0000256" key="7">
    <source>
        <dbReference type="SAM" id="Phobius"/>
    </source>
</evidence>
<feature type="transmembrane region" description="Helical" evidence="7">
    <location>
        <begin position="270"/>
        <end position="290"/>
    </location>
</feature>